<dbReference type="EMBL" id="JAVDDT010000004">
    <property type="protein sequence ID" value="MDQ2069818.1"/>
    <property type="molecule type" value="Genomic_DNA"/>
</dbReference>
<accession>A0ABU0W7C4</accession>
<dbReference type="InterPro" id="IPR027417">
    <property type="entry name" value="P-loop_NTPase"/>
</dbReference>
<dbReference type="PANTHER" id="PTHR35894">
    <property type="entry name" value="GENERAL SECRETION PATHWAY PROTEIN A-RELATED"/>
    <property type="match status" value="1"/>
</dbReference>
<dbReference type="InterPro" id="IPR052026">
    <property type="entry name" value="ExeA_AAA_ATPase_DNA-bind"/>
</dbReference>
<dbReference type="InterPro" id="IPR008868">
    <property type="entry name" value="TniB"/>
</dbReference>
<proteinExistence type="predicted"/>
<sequence length="291" mass="33288">MALEQEKQVEQLALRKRELFRPFWIGYPKAKEILGILEDLLHHPQSHRMPNAAVIGETNNGKTMLLNRFYDRNTPEPDPTAEQTQIPILKLQTPPAPDESRLYNSMLEKLYAPGAQREPADSKLYRLKSLLFSLETRMIILDEFQHAVAGTGNRQRRFLNAVKYLGNELEVPIVVAGTPETRNALQADRQIANRFQPLDLPRWEPDERFLQLLATIEPKLGLRKPSKLIQPALADRVHQETDGIIGEVVTLLQRLAAQAMESGAERIVPDDLSKDSLKKIYWQRPGRRGRL</sequence>
<dbReference type="SUPFAM" id="SSF52540">
    <property type="entry name" value="P-loop containing nucleoside triphosphate hydrolases"/>
    <property type="match status" value="1"/>
</dbReference>
<protein>
    <submittedName>
        <fullName evidence="1">TniB family NTP-binding protein</fullName>
    </submittedName>
</protein>
<gene>
    <name evidence="1" type="ORF">RBH19_08030</name>
</gene>
<dbReference type="RefSeq" id="WP_306728312.1">
    <property type="nucleotide sequence ID" value="NZ_JAVDDT010000004.1"/>
</dbReference>
<evidence type="ECO:0000313" key="1">
    <source>
        <dbReference type="EMBL" id="MDQ2069818.1"/>
    </source>
</evidence>
<dbReference type="PANTHER" id="PTHR35894:SF1">
    <property type="entry name" value="PHOSPHORIBULOKINASE _ URIDINE KINASE FAMILY"/>
    <property type="match status" value="1"/>
</dbReference>
<name>A0ABU0W7C4_9GAMM</name>
<comment type="caution">
    <text evidence="1">The sequence shown here is derived from an EMBL/GenBank/DDBJ whole genome shotgun (WGS) entry which is preliminary data.</text>
</comment>
<dbReference type="Gene3D" id="3.40.50.300">
    <property type="entry name" value="P-loop containing nucleotide triphosphate hydrolases"/>
    <property type="match status" value="1"/>
</dbReference>
<dbReference type="Pfam" id="PF05621">
    <property type="entry name" value="TniB"/>
    <property type="match status" value="1"/>
</dbReference>
<keyword evidence="2" id="KW-1185">Reference proteome</keyword>
<evidence type="ECO:0000313" key="2">
    <source>
        <dbReference type="Proteomes" id="UP001239019"/>
    </source>
</evidence>
<reference evidence="1 2" key="1">
    <citation type="submission" date="2023-08" db="EMBL/GenBank/DDBJ databases">
        <title>Whole-genome sequencing of halo(alkali)philic microorganisms from hypersaline lakes.</title>
        <authorList>
            <person name="Sorokin D.Y."/>
            <person name="Abbas B."/>
            <person name="Merkel A.Y."/>
        </authorList>
    </citation>
    <scope>NUCLEOTIDE SEQUENCE [LARGE SCALE GENOMIC DNA]</scope>
    <source>
        <strain evidence="1 2">AB-CW4</strain>
    </source>
</reference>
<organism evidence="1 2">
    <name type="scientific">Natronospira bacteriovora</name>
    <dbReference type="NCBI Taxonomy" id="3069753"/>
    <lineage>
        <taxon>Bacteria</taxon>
        <taxon>Pseudomonadati</taxon>
        <taxon>Pseudomonadota</taxon>
        <taxon>Gammaproteobacteria</taxon>
        <taxon>Natronospirales</taxon>
        <taxon>Natronospiraceae</taxon>
        <taxon>Natronospira</taxon>
    </lineage>
</organism>
<dbReference type="Proteomes" id="UP001239019">
    <property type="component" value="Unassembled WGS sequence"/>
</dbReference>